<protein>
    <recommendedName>
        <fullName evidence="4">DUF349 domain-containing protein</fullName>
    </recommendedName>
</protein>
<evidence type="ECO:0000313" key="2">
    <source>
        <dbReference type="EMBL" id="MBF5059186.1"/>
    </source>
</evidence>
<comment type="caution">
    <text evidence="2">The sequence shown here is derived from an EMBL/GenBank/DDBJ whole genome shotgun (WGS) entry which is preliminary data.</text>
</comment>
<proteinExistence type="predicted"/>
<organism evidence="2 3">
    <name type="scientific">Candidatus Neptunichlamydia vexilliferae</name>
    <dbReference type="NCBI Taxonomy" id="1651774"/>
    <lineage>
        <taxon>Bacteria</taxon>
        <taxon>Pseudomonadati</taxon>
        <taxon>Chlamydiota</taxon>
        <taxon>Chlamydiia</taxon>
        <taxon>Parachlamydiales</taxon>
        <taxon>Simkaniaceae</taxon>
        <taxon>Candidatus Neptunichlamydia</taxon>
    </lineage>
</organism>
<keyword evidence="3" id="KW-1185">Reference proteome</keyword>
<gene>
    <name evidence="2" type="ORF">NEPTK9_000694</name>
</gene>
<feature type="coiled-coil region" evidence="1">
    <location>
        <begin position="351"/>
        <end position="408"/>
    </location>
</feature>
<evidence type="ECO:0008006" key="4">
    <source>
        <dbReference type="Google" id="ProtNLM"/>
    </source>
</evidence>
<keyword evidence="1" id="KW-0175">Coiled coil</keyword>
<dbReference type="Proteomes" id="UP001194714">
    <property type="component" value="Unassembled WGS sequence"/>
</dbReference>
<dbReference type="EMBL" id="JAAEJV010000013">
    <property type="protein sequence ID" value="MBF5059186.1"/>
    <property type="molecule type" value="Genomic_DNA"/>
</dbReference>
<dbReference type="RefSeq" id="WP_194847487.1">
    <property type="nucleotide sequence ID" value="NZ_JAAEJV010000013.1"/>
</dbReference>
<accession>A0ABS0AYJ1</accession>
<evidence type="ECO:0000313" key="3">
    <source>
        <dbReference type="Proteomes" id="UP001194714"/>
    </source>
</evidence>
<name>A0ABS0AYJ1_9BACT</name>
<reference evidence="2 3" key="1">
    <citation type="submission" date="2020-01" db="EMBL/GenBank/DDBJ databases">
        <title>Draft genome sequence of Cand. Neptunochlamydia vexilliferae K9.</title>
        <authorList>
            <person name="Schulz F."/>
            <person name="Koestlbacher S."/>
            <person name="Wascher F."/>
            <person name="Pizzetti I."/>
            <person name="Horn M."/>
        </authorList>
    </citation>
    <scope>NUCLEOTIDE SEQUENCE [LARGE SCALE GENOMIC DNA]</scope>
    <source>
        <strain evidence="2 3">K9</strain>
    </source>
</reference>
<evidence type="ECO:0000256" key="1">
    <source>
        <dbReference type="SAM" id="Coils"/>
    </source>
</evidence>
<sequence>METENKEKKPKVESEIFKTFRESFEGQKEIEEKIRVALDFMEEILGKPNGVSLKEFWDAKKLCGPLFKEEMNPIKRNHLWNEYAEMGDEARRLKEIKDEQAAFSVEQVELAIEALEADVDHYDRLVANSDPIHFPKGAEELQIKLGEYEKIQKELSLLKTLISRLDALRKEVLAIDMRISHKNKILKRLSKLGDHVFPKRKELIKKVSDQFAGDVESFAKDRFSGGKTPYYVIRNEIKLFQAVAKVLTLNSQAFTKARKVLSECWDKIKEKETERRAQMGERSEEWKKNYEEIAPKVAEFEAFCEKPENQDRTKVLDASNALQEAMRGVSLSRENVKELKEWIQKARNAVLDKLKEQVEEKKAASRKKVEDIKDKLTHLIEKEETTSLEDLEKGETELKEAYRALSLNGMEIHVFERNFADLKSFILDKREGTVGTDHLQELYEERAAHIEVIKSQVKEYRKEMGGSGLDFEKGMTYRELYDSAKIHLDKEVEALENLEEKLV</sequence>